<accession>Q4S291</accession>
<reference evidence="2" key="2">
    <citation type="submission" date="2004-02" db="EMBL/GenBank/DDBJ databases">
        <authorList>
            <consortium name="Genoscope"/>
            <consortium name="Whitehead Institute Centre for Genome Research"/>
        </authorList>
    </citation>
    <scope>NUCLEOTIDE SEQUENCE</scope>
</reference>
<proteinExistence type="predicted"/>
<feature type="compositionally biased region" description="Polar residues" evidence="1">
    <location>
        <begin position="14"/>
        <end position="38"/>
    </location>
</feature>
<sequence length="63" mass="7079">MSHARRSVPCCPNSKRNFAASTNSQRIKQYVQTGNHQNKPLGRWQQHHPASVSSVHSPFPNGQ</sequence>
<dbReference type="KEGG" id="tng:GSTEN00025205G001"/>
<dbReference type="AlphaFoldDB" id="Q4S291"/>
<dbReference type="EMBL" id="CAAE01014764">
    <property type="protein sequence ID" value="CAG05241.1"/>
    <property type="molecule type" value="Genomic_DNA"/>
</dbReference>
<protein>
    <submittedName>
        <fullName evidence="2">Chromosome undetermined SCAF14764, whole genome shotgun sequence</fullName>
    </submittedName>
</protein>
<evidence type="ECO:0000313" key="2">
    <source>
        <dbReference type="EMBL" id="CAG05241.1"/>
    </source>
</evidence>
<evidence type="ECO:0000256" key="1">
    <source>
        <dbReference type="SAM" id="MobiDB-lite"/>
    </source>
</evidence>
<organism evidence="2">
    <name type="scientific">Tetraodon nigroviridis</name>
    <name type="common">Spotted green pufferfish</name>
    <name type="synonym">Chelonodon nigroviridis</name>
    <dbReference type="NCBI Taxonomy" id="99883"/>
    <lineage>
        <taxon>Eukaryota</taxon>
        <taxon>Metazoa</taxon>
        <taxon>Chordata</taxon>
        <taxon>Craniata</taxon>
        <taxon>Vertebrata</taxon>
        <taxon>Euteleostomi</taxon>
        <taxon>Actinopterygii</taxon>
        <taxon>Neopterygii</taxon>
        <taxon>Teleostei</taxon>
        <taxon>Neoteleostei</taxon>
        <taxon>Acanthomorphata</taxon>
        <taxon>Eupercaria</taxon>
        <taxon>Tetraodontiformes</taxon>
        <taxon>Tetradontoidea</taxon>
        <taxon>Tetraodontidae</taxon>
        <taxon>Tetraodon</taxon>
    </lineage>
</organism>
<reference evidence="2" key="1">
    <citation type="journal article" date="2004" name="Nature">
        <title>Genome duplication in the teleost fish Tetraodon nigroviridis reveals the early vertebrate proto-karyotype.</title>
        <authorList>
            <person name="Jaillon O."/>
            <person name="Aury J.-M."/>
            <person name="Brunet F."/>
            <person name="Petit J.-L."/>
            <person name="Stange-Thomann N."/>
            <person name="Mauceli E."/>
            <person name="Bouneau L."/>
            <person name="Fischer C."/>
            <person name="Ozouf-Costaz C."/>
            <person name="Bernot A."/>
            <person name="Nicaud S."/>
            <person name="Jaffe D."/>
            <person name="Fisher S."/>
            <person name="Lutfalla G."/>
            <person name="Dossat C."/>
            <person name="Segurens B."/>
            <person name="Dasilva C."/>
            <person name="Salanoubat M."/>
            <person name="Levy M."/>
            <person name="Boudet N."/>
            <person name="Castellano S."/>
            <person name="Anthouard V."/>
            <person name="Jubin C."/>
            <person name="Castelli V."/>
            <person name="Katinka M."/>
            <person name="Vacherie B."/>
            <person name="Biemont C."/>
            <person name="Skalli Z."/>
            <person name="Cattolico L."/>
            <person name="Poulain J."/>
            <person name="De Berardinis V."/>
            <person name="Cruaud C."/>
            <person name="Duprat S."/>
            <person name="Brottier P."/>
            <person name="Coutanceau J.-P."/>
            <person name="Gouzy J."/>
            <person name="Parra G."/>
            <person name="Lardier G."/>
            <person name="Chapple C."/>
            <person name="McKernan K.J."/>
            <person name="McEwan P."/>
            <person name="Bosak S."/>
            <person name="Kellis M."/>
            <person name="Volff J.-N."/>
            <person name="Guigo R."/>
            <person name="Zody M.C."/>
            <person name="Mesirov J."/>
            <person name="Lindblad-Toh K."/>
            <person name="Birren B."/>
            <person name="Nusbaum C."/>
            <person name="Kahn D."/>
            <person name="Robinson-Rechavi M."/>
            <person name="Laudet V."/>
            <person name="Schachter V."/>
            <person name="Quetier F."/>
            <person name="Saurin W."/>
            <person name="Scarpelli C."/>
            <person name="Wincker P."/>
            <person name="Lander E.S."/>
            <person name="Weissenbach J."/>
            <person name="Roest Crollius H."/>
        </authorList>
    </citation>
    <scope>NUCLEOTIDE SEQUENCE [LARGE SCALE GENOMIC DNA]</scope>
</reference>
<feature type="compositionally biased region" description="Low complexity" evidence="1">
    <location>
        <begin position="47"/>
        <end position="63"/>
    </location>
</feature>
<name>Q4S291_TETNG</name>
<gene>
    <name evidence="2" type="ORF">GSTENG00025205001</name>
</gene>
<feature type="region of interest" description="Disordered" evidence="1">
    <location>
        <begin position="1"/>
        <end position="63"/>
    </location>
</feature>